<evidence type="ECO:0000313" key="3">
    <source>
        <dbReference type="Proteomes" id="UP000078542"/>
    </source>
</evidence>
<sequence length="92" mass="10114">MGERTGTRKREVGRSARKSASETTRDRPTRGQDAEVADRGWSTRGINNSQETPYKLVRADDVTCLSAAYYVGRSNDRGVGRSECPAATSYIV</sequence>
<protein>
    <submittedName>
        <fullName evidence="2">Uncharacterized protein</fullName>
    </submittedName>
</protein>
<dbReference type="Proteomes" id="UP000078542">
    <property type="component" value="Unassembled WGS sequence"/>
</dbReference>
<evidence type="ECO:0000313" key="2">
    <source>
        <dbReference type="EMBL" id="KYN08791.1"/>
    </source>
</evidence>
<proteinExistence type="predicted"/>
<feature type="compositionally biased region" description="Basic and acidic residues" evidence="1">
    <location>
        <begin position="1"/>
        <end position="38"/>
    </location>
</feature>
<dbReference type="EMBL" id="KQ976749">
    <property type="protein sequence ID" value="KYN08791.1"/>
    <property type="molecule type" value="Genomic_DNA"/>
</dbReference>
<reference evidence="2 3" key="1">
    <citation type="submission" date="2016-03" db="EMBL/GenBank/DDBJ databases">
        <title>Cyphomyrmex costatus WGS genome.</title>
        <authorList>
            <person name="Nygaard S."/>
            <person name="Hu H."/>
            <person name="Boomsma J."/>
            <person name="Zhang G."/>
        </authorList>
    </citation>
    <scope>NUCLEOTIDE SEQUENCE [LARGE SCALE GENOMIC DNA]</scope>
    <source>
        <strain evidence="2">MS0001</strain>
        <tissue evidence="2">Whole body</tissue>
    </source>
</reference>
<organism evidence="2 3">
    <name type="scientific">Cyphomyrmex costatus</name>
    <dbReference type="NCBI Taxonomy" id="456900"/>
    <lineage>
        <taxon>Eukaryota</taxon>
        <taxon>Metazoa</taxon>
        <taxon>Ecdysozoa</taxon>
        <taxon>Arthropoda</taxon>
        <taxon>Hexapoda</taxon>
        <taxon>Insecta</taxon>
        <taxon>Pterygota</taxon>
        <taxon>Neoptera</taxon>
        <taxon>Endopterygota</taxon>
        <taxon>Hymenoptera</taxon>
        <taxon>Apocrita</taxon>
        <taxon>Aculeata</taxon>
        <taxon>Formicoidea</taxon>
        <taxon>Formicidae</taxon>
        <taxon>Myrmicinae</taxon>
        <taxon>Cyphomyrmex</taxon>
    </lineage>
</organism>
<evidence type="ECO:0000256" key="1">
    <source>
        <dbReference type="SAM" id="MobiDB-lite"/>
    </source>
</evidence>
<feature type="region of interest" description="Disordered" evidence="1">
    <location>
        <begin position="1"/>
        <end position="50"/>
    </location>
</feature>
<accession>A0A195D7D8</accession>
<keyword evidence="3" id="KW-1185">Reference proteome</keyword>
<dbReference type="AlphaFoldDB" id="A0A195D7D8"/>
<gene>
    <name evidence="2" type="ORF">ALC62_00247</name>
</gene>
<name>A0A195D7D8_9HYME</name>